<gene>
    <name evidence="3" type="ORF">DACRYDRAFT_103360</name>
</gene>
<dbReference type="InterPro" id="IPR016024">
    <property type="entry name" value="ARM-type_fold"/>
</dbReference>
<evidence type="ECO:0000256" key="1">
    <source>
        <dbReference type="ARBA" id="ARBA00010216"/>
    </source>
</evidence>
<evidence type="ECO:0000256" key="2">
    <source>
        <dbReference type="SAM" id="MobiDB-lite"/>
    </source>
</evidence>
<dbReference type="RefSeq" id="XP_040633309.1">
    <property type="nucleotide sequence ID" value="XM_040767745.1"/>
</dbReference>
<dbReference type="EMBL" id="JH795855">
    <property type="protein sequence ID" value="EJU06415.1"/>
    <property type="molecule type" value="Genomic_DNA"/>
</dbReference>
<dbReference type="Pfam" id="PF21072">
    <property type="entry name" value="EFR3"/>
    <property type="match status" value="2"/>
</dbReference>
<dbReference type="SUPFAM" id="SSF48371">
    <property type="entry name" value="ARM repeat"/>
    <property type="match status" value="1"/>
</dbReference>
<evidence type="ECO:0000313" key="3">
    <source>
        <dbReference type="EMBL" id="EJU06415.1"/>
    </source>
</evidence>
<feature type="compositionally biased region" description="Basic and acidic residues" evidence="2">
    <location>
        <begin position="937"/>
        <end position="953"/>
    </location>
</feature>
<organism evidence="3 4">
    <name type="scientific">Dacryopinax primogenitus (strain DJM 731)</name>
    <name type="common">Brown rot fungus</name>
    <dbReference type="NCBI Taxonomy" id="1858805"/>
    <lineage>
        <taxon>Eukaryota</taxon>
        <taxon>Fungi</taxon>
        <taxon>Dikarya</taxon>
        <taxon>Basidiomycota</taxon>
        <taxon>Agaricomycotina</taxon>
        <taxon>Dacrymycetes</taxon>
        <taxon>Dacrymycetales</taxon>
        <taxon>Dacrymycetaceae</taxon>
        <taxon>Dacryopinax</taxon>
    </lineage>
</organism>
<dbReference type="PANTHER" id="PTHR47766">
    <property type="entry name" value="PROTEIN EFR3"/>
    <property type="match status" value="1"/>
</dbReference>
<sequence>MTPNHVRLIDSCYPHHSALLATAPDYRPNSQELSRLTYYASNRPGKLPKITSYLEKRAKNEANKAKYGSAKQKASLLITLAIFRALTVECRRELPVFSRTVIVVVSVAVTSLPNDIEVAARAASVFTAWTTYTDGGLIGVDDHLTKAYLSVSRHYSHLSVLVNNKDAELRNRSRLLGLAAISGIVASDALYASLPEFTTQIPVLAPPLILNIAGMPTNTLDDICSTIETEPQPTSPYLAEIQARPPLSQRRAASIHVHIDGEKGPSQLDVAEAALRALKTIFQQGNAVQIARTMAAIIISLDSSDVWTNVEFCCWLADKALAWTQYQYRFAVPTKMVELLLASQGTPVPTARLMSLMAMLATVFTSPISLVNFSTSDVLTKLITVLLRRVAIDPEDGLLPAVVQCISSLGTHVYYADQIQDLAEELITRLVNIQLNGINGRGPSGTDPTRTVSLRCLVLSLKGLIETANRVGSMKKNVSSTVLGESSRIVAEPMESILERHDSSGIREDYSHNPRKNNIAPELWQETIAVLCEADFSVRSSYAQALVTFLLAEVPKEPYTFDSGLLNREEGKGVRLPSPGRPLTIPDATTRLLHAIHAAAFHLAMSPSLGFRSGAPSEASDEFDQHIHVDPPTPDVTSNRFGEIELHEQHRTTPSRRRLSRVLAALINTPAVDHIATATFSDYACLLNILITVHRRLPGRALLVGVPMLIAMDTNAMSALREGDEAVQGKAWAIKELLGRVWEEIGEIWASDGIQRRAREALDKLPNPGSLAGPTTPPLGTNNLVQDPVPWPAPSPEDGSKFPFINAEMMVTLLANNERVQAVLGLDKQGVLKRLILDWTEESALSDSIETLHHHDVLRGEGASALRKISPALMQIDNISLASVARSGKGGGVDILREALEGRGLGTSASVTTFDRMSAQGGHAGLLVPPTRPTSAGRERLKSSPSEVRDALDRLGIGRQTQANGRLRSPFPIAERSESETKPHVLVPPYRS</sequence>
<reference evidence="3 4" key="1">
    <citation type="journal article" date="2012" name="Science">
        <title>The Paleozoic origin of enzymatic lignin decomposition reconstructed from 31 fungal genomes.</title>
        <authorList>
            <person name="Floudas D."/>
            <person name="Binder M."/>
            <person name="Riley R."/>
            <person name="Barry K."/>
            <person name="Blanchette R.A."/>
            <person name="Henrissat B."/>
            <person name="Martinez A.T."/>
            <person name="Otillar R."/>
            <person name="Spatafora J.W."/>
            <person name="Yadav J.S."/>
            <person name="Aerts A."/>
            <person name="Benoit I."/>
            <person name="Boyd A."/>
            <person name="Carlson A."/>
            <person name="Copeland A."/>
            <person name="Coutinho P.M."/>
            <person name="de Vries R.P."/>
            <person name="Ferreira P."/>
            <person name="Findley K."/>
            <person name="Foster B."/>
            <person name="Gaskell J."/>
            <person name="Glotzer D."/>
            <person name="Gorecki P."/>
            <person name="Heitman J."/>
            <person name="Hesse C."/>
            <person name="Hori C."/>
            <person name="Igarashi K."/>
            <person name="Jurgens J.A."/>
            <person name="Kallen N."/>
            <person name="Kersten P."/>
            <person name="Kohler A."/>
            <person name="Kuees U."/>
            <person name="Kumar T.K.A."/>
            <person name="Kuo A."/>
            <person name="LaButti K."/>
            <person name="Larrondo L.F."/>
            <person name="Lindquist E."/>
            <person name="Ling A."/>
            <person name="Lombard V."/>
            <person name="Lucas S."/>
            <person name="Lundell T."/>
            <person name="Martin R."/>
            <person name="McLaughlin D.J."/>
            <person name="Morgenstern I."/>
            <person name="Morin E."/>
            <person name="Murat C."/>
            <person name="Nagy L.G."/>
            <person name="Nolan M."/>
            <person name="Ohm R.A."/>
            <person name="Patyshakuliyeva A."/>
            <person name="Rokas A."/>
            <person name="Ruiz-Duenas F.J."/>
            <person name="Sabat G."/>
            <person name="Salamov A."/>
            <person name="Samejima M."/>
            <person name="Schmutz J."/>
            <person name="Slot J.C."/>
            <person name="St John F."/>
            <person name="Stenlid J."/>
            <person name="Sun H."/>
            <person name="Sun S."/>
            <person name="Syed K."/>
            <person name="Tsang A."/>
            <person name="Wiebenga A."/>
            <person name="Young D."/>
            <person name="Pisabarro A."/>
            <person name="Eastwood D.C."/>
            <person name="Martin F."/>
            <person name="Cullen D."/>
            <person name="Grigoriev I.V."/>
            <person name="Hibbett D.S."/>
        </authorList>
    </citation>
    <scope>NUCLEOTIDE SEQUENCE [LARGE SCALE GENOMIC DNA]</scope>
    <source>
        <strain evidence="3 4">DJM-731 SS1</strain>
    </source>
</reference>
<protein>
    <recommendedName>
        <fullName evidence="5">Protein EFR3</fullName>
    </recommendedName>
</protein>
<dbReference type="HOGENOM" id="CLU_007481_0_0_1"/>
<proteinExistence type="inferred from homology"/>
<dbReference type="Proteomes" id="UP000030653">
    <property type="component" value="Unassembled WGS sequence"/>
</dbReference>
<dbReference type="STRING" id="1858805.M5GCT7"/>
<comment type="similarity">
    <text evidence="1">Belongs to the EFR3 family.</text>
</comment>
<evidence type="ECO:0000313" key="4">
    <source>
        <dbReference type="Proteomes" id="UP000030653"/>
    </source>
</evidence>
<evidence type="ECO:0008006" key="5">
    <source>
        <dbReference type="Google" id="ProtNLM"/>
    </source>
</evidence>
<feature type="region of interest" description="Disordered" evidence="2">
    <location>
        <begin position="921"/>
        <end position="992"/>
    </location>
</feature>
<dbReference type="GO" id="GO:0072659">
    <property type="term" value="P:protein localization to plasma membrane"/>
    <property type="evidence" value="ECO:0007669"/>
    <property type="project" value="InterPro"/>
</dbReference>
<dbReference type="GeneID" id="63682807"/>
<dbReference type="AlphaFoldDB" id="M5GCT7"/>
<dbReference type="OMA" id="EWTQYQY"/>
<dbReference type="PANTHER" id="PTHR47766:SF1">
    <property type="entry name" value="PROTEIN EFR3"/>
    <property type="match status" value="1"/>
</dbReference>
<dbReference type="InterPro" id="IPR039786">
    <property type="entry name" value="EFR3"/>
</dbReference>
<keyword evidence="4" id="KW-1185">Reference proteome</keyword>
<dbReference type="InterPro" id="IPR049150">
    <property type="entry name" value="EFR3_HEAT-like_rpt"/>
</dbReference>
<name>M5GCT7_DACPD</name>
<dbReference type="OrthoDB" id="274691at2759"/>
<accession>M5GCT7</accession>